<dbReference type="RefSeq" id="WP_107289064.1">
    <property type="nucleotide sequence ID" value="NZ_PYNF01000003.1"/>
</dbReference>
<dbReference type="AlphaFoldDB" id="A0A2T3KL39"/>
<proteinExistence type="predicted"/>
<comment type="caution">
    <text evidence="1">The sequence shown here is derived from an EMBL/GenBank/DDBJ whole genome shotgun (WGS) entry which is preliminary data.</text>
</comment>
<organism evidence="1 2">
    <name type="scientific">Photobacterium kishitanii</name>
    <dbReference type="NCBI Taxonomy" id="318456"/>
    <lineage>
        <taxon>Bacteria</taxon>
        <taxon>Pseudomonadati</taxon>
        <taxon>Pseudomonadota</taxon>
        <taxon>Gammaproteobacteria</taxon>
        <taxon>Vibrionales</taxon>
        <taxon>Vibrionaceae</taxon>
        <taxon>Photobacterium</taxon>
    </lineage>
</organism>
<evidence type="ECO:0000313" key="2">
    <source>
        <dbReference type="Proteomes" id="UP000241426"/>
    </source>
</evidence>
<evidence type="ECO:0000313" key="1">
    <source>
        <dbReference type="EMBL" id="PSV00434.1"/>
    </source>
</evidence>
<accession>A0A2T3KL39</accession>
<dbReference type="EMBL" id="PYNF01000003">
    <property type="protein sequence ID" value="PSV00434.1"/>
    <property type="molecule type" value="Genomic_DNA"/>
</dbReference>
<name>A0A2T3KL39_9GAMM</name>
<protein>
    <submittedName>
        <fullName evidence="1">Uncharacterized protein</fullName>
    </submittedName>
</protein>
<sequence length="97" mass="10783">MKQEVNSKVIKHLDFDEAIDLTVAAIMTLDGNDVATIANNFIGDNDIAYSGDSVWLIHSAKYCDSTELSSYLKKKMQGIEQKNFASLVYSELGVMIF</sequence>
<reference evidence="1 2" key="1">
    <citation type="submission" date="2018-01" db="EMBL/GenBank/DDBJ databases">
        <title>Whole genome sequencing of Histamine producing bacteria.</title>
        <authorList>
            <person name="Butler K."/>
        </authorList>
    </citation>
    <scope>NUCLEOTIDE SEQUENCE [LARGE SCALE GENOMIC DNA]</scope>
    <source>
        <strain evidence="1 2">FS-7.2</strain>
    </source>
</reference>
<dbReference type="Proteomes" id="UP000241426">
    <property type="component" value="Unassembled WGS sequence"/>
</dbReference>
<gene>
    <name evidence="1" type="ORF">C9J27_04700</name>
</gene>